<dbReference type="EMBL" id="QLYX01000003">
    <property type="protein sequence ID" value="RAY15582.1"/>
    <property type="molecule type" value="Genomic_DNA"/>
</dbReference>
<feature type="domain" description="HTH cro/C1-type" evidence="1">
    <location>
        <begin position="21"/>
        <end position="74"/>
    </location>
</feature>
<sequence length="268" mass="30221">MYPRQSIDPLSSMWAWLAHDLRFYRMRAGLTGEMFGKIMGVVRSTVSRMESGEYRINDDHARALDQHFNTGGHFARLLHYARLGHDPGWFMEHVGIESQAEVVRNYELSLIPGLLQTKAYARALFTAAGSMDVETQVAARMARQEILNREEPPFLWVLMDESVLHRMIGGSEVMKEQLAWLLEVSERPNVGLRVIPANTGFHLGLEGSFVVFSLKSGDVAYVEATEGGRLIRGAPEVRSVMQRYERIGAKALPEDSSRSLIQQVMEAL</sequence>
<comment type="caution">
    <text evidence="2">The sequence shown here is derived from an EMBL/GenBank/DDBJ whole genome shotgun (WGS) entry which is preliminary data.</text>
</comment>
<dbReference type="Gene3D" id="1.10.260.40">
    <property type="entry name" value="lambda repressor-like DNA-binding domains"/>
    <property type="match status" value="1"/>
</dbReference>
<dbReference type="PROSITE" id="PS50943">
    <property type="entry name" value="HTH_CROC1"/>
    <property type="match status" value="1"/>
</dbReference>
<dbReference type="AlphaFoldDB" id="A0A365H987"/>
<dbReference type="InterPro" id="IPR043917">
    <property type="entry name" value="DUF5753"/>
</dbReference>
<dbReference type="Proteomes" id="UP000251891">
    <property type="component" value="Unassembled WGS sequence"/>
</dbReference>
<dbReference type="InterPro" id="IPR010982">
    <property type="entry name" value="Lambda_DNA-bd_dom_sf"/>
</dbReference>
<accession>A0A365H987</accession>
<dbReference type="RefSeq" id="WP_111864044.1">
    <property type="nucleotide sequence ID" value="NZ_QLYX01000003.1"/>
</dbReference>
<evidence type="ECO:0000313" key="3">
    <source>
        <dbReference type="Proteomes" id="UP000251891"/>
    </source>
</evidence>
<dbReference type="SUPFAM" id="SSF47413">
    <property type="entry name" value="lambda repressor-like DNA-binding domains"/>
    <property type="match status" value="1"/>
</dbReference>
<dbReference type="CDD" id="cd00093">
    <property type="entry name" value="HTH_XRE"/>
    <property type="match status" value="1"/>
</dbReference>
<dbReference type="OrthoDB" id="3355929at2"/>
<keyword evidence="3" id="KW-1185">Reference proteome</keyword>
<evidence type="ECO:0000259" key="1">
    <source>
        <dbReference type="PROSITE" id="PS50943"/>
    </source>
</evidence>
<proteinExistence type="predicted"/>
<dbReference type="InterPro" id="IPR001387">
    <property type="entry name" value="Cro/C1-type_HTH"/>
</dbReference>
<dbReference type="Pfam" id="PF13560">
    <property type="entry name" value="HTH_31"/>
    <property type="match status" value="1"/>
</dbReference>
<protein>
    <recommendedName>
        <fullName evidence="1">HTH cro/C1-type domain-containing protein</fullName>
    </recommendedName>
</protein>
<dbReference type="Pfam" id="PF19054">
    <property type="entry name" value="DUF5753"/>
    <property type="match status" value="1"/>
</dbReference>
<gene>
    <name evidence="2" type="ORF">DPM19_07250</name>
</gene>
<organism evidence="2 3">
    <name type="scientific">Actinomadura craniellae</name>
    <dbReference type="NCBI Taxonomy" id="2231787"/>
    <lineage>
        <taxon>Bacteria</taxon>
        <taxon>Bacillati</taxon>
        <taxon>Actinomycetota</taxon>
        <taxon>Actinomycetes</taxon>
        <taxon>Streptosporangiales</taxon>
        <taxon>Thermomonosporaceae</taxon>
        <taxon>Actinomadura</taxon>
    </lineage>
</organism>
<evidence type="ECO:0000313" key="2">
    <source>
        <dbReference type="EMBL" id="RAY15582.1"/>
    </source>
</evidence>
<reference evidence="2 3" key="1">
    <citation type="submission" date="2018-06" db="EMBL/GenBank/DDBJ databases">
        <title>Actinomadura craniellae sp. nov. isolated from marine sponge Craniella sp.</title>
        <authorList>
            <person name="Li L."/>
            <person name="Xu Q.H."/>
            <person name="Lin H.W."/>
            <person name="Lu Y.H."/>
        </authorList>
    </citation>
    <scope>NUCLEOTIDE SEQUENCE [LARGE SCALE GENOMIC DNA]</scope>
    <source>
        <strain evidence="2 3">LHW63021</strain>
    </source>
</reference>
<dbReference type="GO" id="GO:0003677">
    <property type="term" value="F:DNA binding"/>
    <property type="evidence" value="ECO:0007669"/>
    <property type="project" value="InterPro"/>
</dbReference>
<dbReference type="SMART" id="SM00530">
    <property type="entry name" value="HTH_XRE"/>
    <property type="match status" value="1"/>
</dbReference>
<name>A0A365H987_9ACTN</name>